<name>A0A921F630_9LACO</name>
<dbReference type="GO" id="GO:0016772">
    <property type="term" value="F:transferase activity, transferring phosphorus-containing groups"/>
    <property type="evidence" value="ECO:0007669"/>
    <property type="project" value="InterPro"/>
</dbReference>
<protein>
    <submittedName>
        <fullName evidence="6">Stealth CR1 domain-containing protein</fullName>
    </submittedName>
</protein>
<dbReference type="GO" id="GO:0000271">
    <property type="term" value="P:polysaccharide biosynthetic process"/>
    <property type="evidence" value="ECO:0007669"/>
    <property type="project" value="UniProtKB-KW"/>
</dbReference>
<dbReference type="PANTHER" id="PTHR24045:SF0">
    <property type="entry name" value="N-ACETYLGLUCOSAMINE-1-PHOSPHOTRANSFERASE SUBUNITS ALPHA_BETA"/>
    <property type="match status" value="1"/>
</dbReference>
<dbReference type="EMBL" id="DYXG01000004">
    <property type="protein sequence ID" value="HJE96005.1"/>
    <property type="molecule type" value="Genomic_DNA"/>
</dbReference>
<evidence type="ECO:0000259" key="4">
    <source>
        <dbReference type="Pfam" id="PF11380"/>
    </source>
</evidence>
<dbReference type="InterPro" id="IPR031358">
    <property type="entry name" value="Stealth_CR1"/>
</dbReference>
<proteinExistence type="inferred from homology"/>
<evidence type="ECO:0000256" key="2">
    <source>
        <dbReference type="ARBA" id="ARBA00022679"/>
    </source>
</evidence>
<dbReference type="Proteomes" id="UP000707535">
    <property type="component" value="Unassembled WGS sequence"/>
</dbReference>
<keyword evidence="3" id="KW-0270">Exopolysaccharide synthesis</keyword>
<reference evidence="6" key="1">
    <citation type="journal article" date="2021" name="PeerJ">
        <title>Extensive microbial diversity within the chicken gut microbiome revealed by metagenomics and culture.</title>
        <authorList>
            <person name="Gilroy R."/>
            <person name="Ravi A."/>
            <person name="Getino M."/>
            <person name="Pursley I."/>
            <person name="Horton D.L."/>
            <person name="Alikhan N.F."/>
            <person name="Baker D."/>
            <person name="Gharbi K."/>
            <person name="Hall N."/>
            <person name="Watson M."/>
            <person name="Adriaenssens E.M."/>
            <person name="Foster-Nyarko E."/>
            <person name="Jarju S."/>
            <person name="Secka A."/>
            <person name="Antonio M."/>
            <person name="Oren A."/>
            <person name="Chaudhuri R.R."/>
            <person name="La Ragione R."/>
            <person name="Hildebrand F."/>
            <person name="Pallen M.J."/>
        </authorList>
    </citation>
    <scope>NUCLEOTIDE SEQUENCE</scope>
    <source>
        <strain evidence="6">CHK174-6876</strain>
    </source>
</reference>
<dbReference type="PANTHER" id="PTHR24045">
    <property type="match status" value="1"/>
</dbReference>
<dbReference type="Pfam" id="PF11380">
    <property type="entry name" value="Stealth_CR2"/>
    <property type="match status" value="1"/>
</dbReference>
<keyword evidence="2" id="KW-0808">Transferase</keyword>
<feature type="domain" description="Stealth protein CR2 conserved region 2" evidence="4">
    <location>
        <begin position="42"/>
        <end position="144"/>
    </location>
</feature>
<sequence length="336" mass="39682">MEKGIDFVITWVNDKDTEWRKKKNIILEKSGMPMEKSADNERFRDYGTLKYLLRSIEKYASWVHEIYLITDNQKPGWMKDDLEGTRLNIVDHQDIIPHQALPTYNSNAIEFNIDNISGLSENFVEFNDDLLINKVVSPEDFFKDGKPRDFRLYKALIPNSPFDRLLFNDSYALNSWIKGLKNSWPINKYGIFSSQYPLRSNIRNLYFRADSHGRISNYVLSHNALSFKKSTFEKGKRIWNEEIISTILHHFRSETDVTIYLLREYQLETGNFISRAPSFSKYFELSDYKAITDELQRQRASLLCINDADIVDYDSITKKLRESLEKKFPKKSRFEK</sequence>
<dbReference type="InterPro" id="IPR021520">
    <property type="entry name" value="Stealth_CR2"/>
</dbReference>
<evidence type="ECO:0000256" key="1">
    <source>
        <dbReference type="ARBA" id="ARBA00007583"/>
    </source>
</evidence>
<dbReference type="InterPro" id="IPR047141">
    <property type="entry name" value="Stealth"/>
</dbReference>
<dbReference type="AlphaFoldDB" id="A0A921F630"/>
<gene>
    <name evidence="6" type="ORF">K8V00_00155</name>
</gene>
<feature type="domain" description="Stealth protein CR1 conserved region 1" evidence="5">
    <location>
        <begin position="5"/>
        <end position="29"/>
    </location>
</feature>
<evidence type="ECO:0000313" key="7">
    <source>
        <dbReference type="Proteomes" id="UP000707535"/>
    </source>
</evidence>
<comment type="caution">
    <text evidence="6">The sequence shown here is derived from an EMBL/GenBank/DDBJ whole genome shotgun (WGS) entry which is preliminary data.</text>
</comment>
<accession>A0A921F630</accession>
<evidence type="ECO:0000259" key="5">
    <source>
        <dbReference type="Pfam" id="PF17101"/>
    </source>
</evidence>
<organism evidence="6 7">
    <name type="scientific">Ligilactobacillus acidipiscis</name>
    <dbReference type="NCBI Taxonomy" id="89059"/>
    <lineage>
        <taxon>Bacteria</taxon>
        <taxon>Bacillati</taxon>
        <taxon>Bacillota</taxon>
        <taxon>Bacilli</taxon>
        <taxon>Lactobacillales</taxon>
        <taxon>Lactobacillaceae</taxon>
        <taxon>Ligilactobacillus</taxon>
    </lineage>
</organism>
<evidence type="ECO:0000256" key="3">
    <source>
        <dbReference type="ARBA" id="ARBA00023169"/>
    </source>
</evidence>
<reference evidence="6" key="2">
    <citation type="submission" date="2021-09" db="EMBL/GenBank/DDBJ databases">
        <authorList>
            <person name="Gilroy R."/>
        </authorList>
    </citation>
    <scope>NUCLEOTIDE SEQUENCE</scope>
    <source>
        <strain evidence="6">CHK174-6876</strain>
    </source>
</reference>
<evidence type="ECO:0000313" key="6">
    <source>
        <dbReference type="EMBL" id="HJE96005.1"/>
    </source>
</evidence>
<dbReference type="Pfam" id="PF17101">
    <property type="entry name" value="Stealth_CR1"/>
    <property type="match status" value="1"/>
</dbReference>
<comment type="similarity">
    <text evidence="1">Belongs to the stealth family.</text>
</comment>